<dbReference type="AlphaFoldDB" id="A4FYF8"/>
<proteinExistence type="predicted"/>
<dbReference type="Proteomes" id="UP000000253">
    <property type="component" value="Chromosome"/>
</dbReference>
<gene>
    <name evidence="1" type="ordered locus">MmarC5_0936</name>
</gene>
<dbReference type="KEGG" id="mmq:MmarC5_0936"/>
<dbReference type="HOGENOM" id="CLU_1998762_0_0_2"/>
<evidence type="ECO:0000313" key="1">
    <source>
        <dbReference type="EMBL" id="ABO35242.1"/>
    </source>
</evidence>
<evidence type="ECO:0000313" key="2">
    <source>
        <dbReference type="Proteomes" id="UP000000253"/>
    </source>
</evidence>
<dbReference type="STRING" id="402880.MmarC5_0936"/>
<dbReference type="eggNOG" id="arCOG09526">
    <property type="taxonomic scope" value="Archaea"/>
</dbReference>
<organism evidence="1 2">
    <name type="scientific">Methanococcus maripaludis (strain C5 / ATCC BAA-1333)</name>
    <dbReference type="NCBI Taxonomy" id="402880"/>
    <lineage>
        <taxon>Archaea</taxon>
        <taxon>Methanobacteriati</taxon>
        <taxon>Methanobacteriota</taxon>
        <taxon>Methanomada group</taxon>
        <taxon>Methanococci</taxon>
        <taxon>Methanococcales</taxon>
        <taxon>Methanococcaceae</taxon>
        <taxon>Methanococcus</taxon>
    </lineage>
</organism>
<accession>A4FYF8</accession>
<reference evidence="1 2" key="1">
    <citation type="submission" date="2007-03" db="EMBL/GenBank/DDBJ databases">
        <title>Complete sequence of chromosome of Methanococcus maripaludis C5.</title>
        <authorList>
            <consortium name="US DOE Joint Genome Institute"/>
            <person name="Copeland A."/>
            <person name="Lucas S."/>
            <person name="Lapidus A."/>
            <person name="Barry K."/>
            <person name="Glavina del Rio T."/>
            <person name="Dalin E."/>
            <person name="Tice H."/>
            <person name="Pitluck S."/>
            <person name="Chertkov O."/>
            <person name="Brettin T."/>
            <person name="Bruce D."/>
            <person name="Han C."/>
            <person name="Detter J.C."/>
            <person name="Schmutz J."/>
            <person name="Larimer F."/>
            <person name="Land M."/>
            <person name="Hauser L."/>
            <person name="Kyrpides N."/>
            <person name="Mikhailova N."/>
            <person name="Sieprawska-Lupa M."/>
            <person name="Whitman W.B."/>
            <person name="Richardson P."/>
        </authorList>
    </citation>
    <scope>NUCLEOTIDE SEQUENCE [LARGE SCALE GENOMIC DNA]</scope>
    <source>
        <strain evidence="2">C5 / ATCC BAA-1333</strain>
    </source>
</reference>
<dbReference type="EMBL" id="CP000609">
    <property type="protein sequence ID" value="ABO35242.1"/>
    <property type="molecule type" value="Genomic_DNA"/>
</dbReference>
<protein>
    <submittedName>
        <fullName evidence="1">Uncharacterized protein</fullName>
    </submittedName>
</protein>
<name>A4FYF8_METM5</name>
<sequence length="124" mass="14975">MDEVHANALLTTFRSVILTKITRKELMQRIEKIKQEFPNVNEFFIFLKILRDLRLIEGIYLNNSITHESIDKVYELIFKNRYMSYLDILKHIDLDFDELTIDEILDYLIDRKEIEFNNNGYQVV</sequence>